<dbReference type="SMART" id="SM00397">
    <property type="entry name" value="t_SNARE"/>
    <property type="match status" value="1"/>
</dbReference>
<dbReference type="GO" id="GO:0005886">
    <property type="term" value="C:plasma membrane"/>
    <property type="evidence" value="ECO:0007669"/>
    <property type="project" value="TreeGrafter"/>
</dbReference>
<dbReference type="CDD" id="cd00179">
    <property type="entry name" value="SynN"/>
    <property type="match status" value="1"/>
</dbReference>
<keyword evidence="5 7" id="KW-0175">Coiled coil</keyword>
<dbReference type="GO" id="GO:0006906">
    <property type="term" value="P:vesicle fusion"/>
    <property type="evidence" value="ECO:0007669"/>
    <property type="project" value="TreeGrafter"/>
</dbReference>
<dbReference type="SUPFAM" id="SSF47661">
    <property type="entry name" value="t-snare proteins"/>
    <property type="match status" value="1"/>
</dbReference>
<evidence type="ECO:0000256" key="1">
    <source>
        <dbReference type="ARBA" id="ARBA00009063"/>
    </source>
</evidence>
<comment type="caution">
    <text evidence="10">The sequence shown here is derived from an EMBL/GenBank/DDBJ whole genome shotgun (WGS) entry which is preliminary data.</text>
</comment>
<dbReference type="PANTHER" id="PTHR19957:SF123">
    <property type="entry name" value="SYNTAXIN-112"/>
    <property type="match status" value="1"/>
</dbReference>
<dbReference type="PANTHER" id="PTHR19957">
    <property type="entry name" value="SYNTAXIN"/>
    <property type="match status" value="1"/>
</dbReference>
<reference evidence="11" key="2">
    <citation type="journal article" date="2018" name="BMC Genomics">
        <title>A manually annotated Actinidia chinensis var. chinensis (kiwifruit) genome highlights the challenges associated with draft genomes and gene prediction in plants.</title>
        <authorList>
            <person name="Pilkington S.M."/>
            <person name="Crowhurst R."/>
            <person name="Hilario E."/>
            <person name="Nardozza S."/>
            <person name="Fraser L."/>
            <person name="Peng Y."/>
            <person name="Gunaseelan K."/>
            <person name="Simpson R."/>
            <person name="Tahir J."/>
            <person name="Deroles S.C."/>
            <person name="Templeton K."/>
            <person name="Luo Z."/>
            <person name="Davy M."/>
            <person name="Cheng C."/>
            <person name="McNeilage M."/>
            <person name="Scaglione D."/>
            <person name="Liu Y."/>
            <person name="Zhang Q."/>
            <person name="Datson P."/>
            <person name="De Silva N."/>
            <person name="Gardiner S.E."/>
            <person name="Bassett H."/>
            <person name="Chagne D."/>
            <person name="McCallum J."/>
            <person name="Dzierzon H."/>
            <person name="Deng C."/>
            <person name="Wang Y.Y."/>
            <person name="Barron L."/>
            <person name="Manako K."/>
            <person name="Bowen J."/>
            <person name="Foster T.M."/>
            <person name="Erridge Z.A."/>
            <person name="Tiffin H."/>
            <person name="Waite C.N."/>
            <person name="Davies K.M."/>
            <person name="Grierson E.P."/>
            <person name="Laing W.A."/>
            <person name="Kirk R."/>
            <person name="Chen X."/>
            <person name="Wood M."/>
            <person name="Montefiori M."/>
            <person name="Brummell D.A."/>
            <person name="Schwinn K.E."/>
            <person name="Catanach A."/>
            <person name="Fullerton C."/>
            <person name="Li D."/>
            <person name="Meiyalaghan S."/>
            <person name="Nieuwenhuizen N."/>
            <person name="Read N."/>
            <person name="Prakash R."/>
            <person name="Hunter D."/>
            <person name="Zhang H."/>
            <person name="McKenzie M."/>
            <person name="Knabel M."/>
            <person name="Harris A."/>
            <person name="Allan A.C."/>
            <person name="Gleave A."/>
            <person name="Chen A."/>
            <person name="Janssen B.J."/>
            <person name="Plunkett B."/>
            <person name="Ampomah-Dwamena C."/>
            <person name="Voogd C."/>
            <person name="Leif D."/>
            <person name="Lafferty D."/>
            <person name="Souleyre E.J.F."/>
            <person name="Varkonyi-Gasic E."/>
            <person name="Gambi F."/>
            <person name="Hanley J."/>
            <person name="Yao J.L."/>
            <person name="Cheung J."/>
            <person name="David K.M."/>
            <person name="Warren B."/>
            <person name="Marsh K."/>
            <person name="Snowden K.C."/>
            <person name="Lin-Wang K."/>
            <person name="Brian L."/>
            <person name="Martinez-Sanchez M."/>
            <person name="Wang M."/>
            <person name="Ileperuma N."/>
            <person name="Macnee N."/>
            <person name="Campin R."/>
            <person name="McAtee P."/>
            <person name="Drummond R.S.M."/>
            <person name="Espley R.V."/>
            <person name="Ireland H.S."/>
            <person name="Wu R."/>
            <person name="Atkinson R.G."/>
            <person name="Karunairetnam S."/>
            <person name="Bulley S."/>
            <person name="Chunkath S."/>
            <person name="Hanley Z."/>
            <person name="Storey R."/>
            <person name="Thrimawithana A.H."/>
            <person name="Thomson S."/>
            <person name="David C."/>
            <person name="Testolin R."/>
            <person name="Huang H."/>
            <person name="Hellens R.P."/>
            <person name="Schaffer R.J."/>
        </authorList>
    </citation>
    <scope>NUCLEOTIDE SEQUENCE [LARGE SCALE GENOMIC DNA]</scope>
    <source>
        <strain evidence="11">cv. Red5</strain>
    </source>
</reference>
<evidence type="ECO:0000256" key="3">
    <source>
        <dbReference type="ARBA" id="ARBA00022927"/>
    </source>
</evidence>
<evidence type="ECO:0000259" key="9">
    <source>
        <dbReference type="PROSITE" id="PS50192"/>
    </source>
</evidence>
<dbReference type="GO" id="GO:0048278">
    <property type="term" value="P:vesicle docking"/>
    <property type="evidence" value="ECO:0007669"/>
    <property type="project" value="TreeGrafter"/>
</dbReference>
<keyword evidence="8" id="KW-0812">Transmembrane</keyword>
<keyword evidence="2" id="KW-0813">Transport</keyword>
<keyword evidence="4" id="KW-0007">Acetylation</keyword>
<dbReference type="GO" id="GO:0031201">
    <property type="term" value="C:SNARE complex"/>
    <property type="evidence" value="ECO:0007669"/>
    <property type="project" value="TreeGrafter"/>
</dbReference>
<dbReference type="CDD" id="cd15848">
    <property type="entry name" value="SNARE_syntaxin1-like"/>
    <property type="match status" value="1"/>
</dbReference>
<dbReference type="FunFam" id="1.20.5.110:FF:000008">
    <property type="entry name" value="Syntaxin 132"/>
    <property type="match status" value="1"/>
</dbReference>
<dbReference type="GO" id="GO:0005484">
    <property type="term" value="F:SNAP receptor activity"/>
    <property type="evidence" value="ECO:0007669"/>
    <property type="project" value="InterPro"/>
</dbReference>
<proteinExistence type="inferred from homology"/>
<dbReference type="PROSITE" id="PS50192">
    <property type="entry name" value="T_SNARE"/>
    <property type="match status" value="1"/>
</dbReference>
<evidence type="ECO:0000256" key="4">
    <source>
        <dbReference type="ARBA" id="ARBA00022990"/>
    </source>
</evidence>
<organism evidence="10 11">
    <name type="scientific">Actinidia chinensis var. chinensis</name>
    <name type="common">Chinese soft-hair kiwi</name>
    <dbReference type="NCBI Taxonomy" id="1590841"/>
    <lineage>
        <taxon>Eukaryota</taxon>
        <taxon>Viridiplantae</taxon>
        <taxon>Streptophyta</taxon>
        <taxon>Embryophyta</taxon>
        <taxon>Tracheophyta</taxon>
        <taxon>Spermatophyta</taxon>
        <taxon>Magnoliopsida</taxon>
        <taxon>eudicotyledons</taxon>
        <taxon>Gunneridae</taxon>
        <taxon>Pentapetalae</taxon>
        <taxon>asterids</taxon>
        <taxon>Ericales</taxon>
        <taxon>Actinidiaceae</taxon>
        <taxon>Actinidia</taxon>
    </lineage>
</organism>
<keyword evidence="8" id="KW-0472">Membrane</keyword>
<keyword evidence="3" id="KW-0653">Protein transport</keyword>
<dbReference type="OrthoDB" id="330671at2759"/>
<name>A0A2R6PAR5_ACTCC</name>
<evidence type="ECO:0000256" key="5">
    <source>
        <dbReference type="ARBA" id="ARBA00023054"/>
    </source>
</evidence>
<dbReference type="InterPro" id="IPR006012">
    <property type="entry name" value="Syntaxin/epimorphin_CS"/>
</dbReference>
<dbReference type="STRING" id="1590841.A0A2R6PAR5"/>
<dbReference type="OMA" id="KTTHGPK"/>
<dbReference type="GO" id="GO:0000149">
    <property type="term" value="F:SNARE binding"/>
    <property type="evidence" value="ECO:0007669"/>
    <property type="project" value="TreeGrafter"/>
</dbReference>
<evidence type="ECO:0000313" key="10">
    <source>
        <dbReference type="EMBL" id="PSR88060.1"/>
    </source>
</evidence>
<dbReference type="GO" id="GO:0006887">
    <property type="term" value="P:exocytosis"/>
    <property type="evidence" value="ECO:0007669"/>
    <property type="project" value="TreeGrafter"/>
</dbReference>
<dbReference type="Pfam" id="PF00804">
    <property type="entry name" value="Syntaxin"/>
    <property type="match status" value="1"/>
</dbReference>
<evidence type="ECO:0000256" key="7">
    <source>
        <dbReference type="SAM" id="Coils"/>
    </source>
</evidence>
<dbReference type="PROSITE" id="PS00914">
    <property type="entry name" value="SYNTAXIN"/>
    <property type="match status" value="1"/>
</dbReference>
<dbReference type="Gene3D" id="1.20.58.70">
    <property type="match status" value="1"/>
</dbReference>
<dbReference type="AlphaFoldDB" id="A0A2R6PAR5"/>
<feature type="coiled-coil region" evidence="7">
    <location>
        <begin position="40"/>
        <end position="70"/>
    </location>
</feature>
<dbReference type="Gramene" id="PSR88060">
    <property type="protein sequence ID" value="PSR88060"/>
    <property type="gene ID" value="CEY00_Acc31090"/>
</dbReference>
<evidence type="ECO:0000313" key="11">
    <source>
        <dbReference type="Proteomes" id="UP000241394"/>
    </source>
</evidence>
<dbReference type="GO" id="GO:0012505">
    <property type="term" value="C:endomembrane system"/>
    <property type="evidence" value="ECO:0007669"/>
    <property type="project" value="TreeGrafter"/>
</dbReference>
<accession>A0A2R6PAR5</accession>
<comment type="similarity">
    <text evidence="1 6">Belongs to the syntaxin family.</text>
</comment>
<feature type="transmembrane region" description="Helical" evidence="8">
    <location>
        <begin position="268"/>
        <end position="288"/>
    </location>
</feature>
<evidence type="ECO:0000256" key="6">
    <source>
        <dbReference type="RuleBase" id="RU003858"/>
    </source>
</evidence>
<evidence type="ECO:0000256" key="8">
    <source>
        <dbReference type="SAM" id="Phobius"/>
    </source>
</evidence>
<gene>
    <name evidence="10" type="ORF">CEY00_Acc31090</name>
</gene>
<keyword evidence="11" id="KW-1185">Reference proteome</keyword>
<protein>
    <submittedName>
        <fullName evidence="10">Syntaxin-112 like</fullName>
    </submittedName>
</protein>
<dbReference type="InterPro" id="IPR045242">
    <property type="entry name" value="Syntaxin"/>
</dbReference>
<dbReference type="InterPro" id="IPR006011">
    <property type="entry name" value="Syntaxin_N"/>
</dbReference>
<dbReference type="InParanoid" id="A0A2R6PAR5"/>
<sequence>MNDLMTKSFLSYVELKKQFQIDLEAERDIEKGQVISESKLSQFFEEVEAIKSEMEEINNLFFDLQNLNEETKSTHSAKVLRGLGDRINSDMVSVLRKAQTVKTRLQVLDKSNTDNQPLSAFDRTRVSVTNGLRAKLRDMMSQFQSLREKILCDHKEYLRRRYYNATGEVPSEEAIEKLVSGNGKVEIFEGVGTELGLENRERHEAVMGIQRSLNNLHQVFLDMAVLVETQGEKIDDIERNVANARSFISGGTHSLFYAKQMKKKGKKWVYWVWAVGFMILLVCFIATLSS</sequence>
<dbReference type="FunCoup" id="A0A2R6PAR5">
    <property type="interactions" value="623"/>
</dbReference>
<dbReference type="Proteomes" id="UP000241394">
    <property type="component" value="Chromosome LG27"/>
</dbReference>
<dbReference type="SMART" id="SM00503">
    <property type="entry name" value="SynN"/>
    <property type="match status" value="1"/>
</dbReference>
<evidence type="ECO:0000256" key="2">
    <source>
        <dbReference type="ARBA" id="ARBA00022448"/>
    </source>
</evidence>
<feature type="domain" description="T-SNARE coiled-coil homology" evidence="9">
    <location>
        <begin position="196"/>
        <end position="258"/>
    </location>
</feature>
<dbReference type="EMBL" id="NKQK01000027">
    <property type="protein sequence ID" value="PSR88060.1"/>
    <property type="molecule type" value="Genomic_DNA"/>
</dbReference>
<reference evidence="10 11" key="1">
    <citation type="submission" date="2017-07" db="EMBL/GenBank/DDBJ databases">
        <title>An improved, manually edited Actinidia chinensis var. chinensis (kiwifruit) genome highlights the challenges associated with draft genomes and gene prediction in plants.</title>
        <authorList>
            <person name="Pilkington S."/>
            <person name="Crowhurst R."/>
            <person name="Hilario E."/>
            <person name="Nardozza S."/>
            <person name="Fraser L."/>
            <person name="Peng Y."/>
            <person name="Gunaseelan K."/>
            <person name="Simpson R."/>
            <person name="Tahir J."/>
            <person name="Deroles S."/>
            <person name="Templeton K."/>
            <person name="Luo Z."/>
            <person name="Davy M."/>
            <person name="Cheng C."/>
            <person name="Mcneilage M."/>
            <person name="Scaglione D."/>
            <person name="Liu Y."/>
            <person name="Zhang Q."/>
            <person name="Datson P."/>
            <person name="De Silva N."/>
            <person name="Gardiner S."/>
            <person name="Bassett H."/>
            <person name="Chagne D."/>
            <person name="Mccallum J."/>
            <person name="Dzierzon H."/>
            <person name="Deng C."/>
            <person name="Wang Y.-Y."/>
            <person name="Barron N."/>
            <person name="Manako K."/>
            <person name="Bowen J."/>
            <person name="Foster T."/>
            <person name="Erridge Z."/>
            <person name="Tiffin H."/>
            <person name="Waite C."/>
            <person name="Davies K."/>
            <person name="Grierson E."/>
            <person name="Laing W."/>
            <person name="Kirk R."/>
            <person name="Chen X."/>
            <person name="Wood M."/>
            <person name="Montefiori M."/>
            <person name="Brummell D."/>
            <person name="Schwinn K."/>
            <person name="Catanach A."/>
            <person name="Fullerton C."/>
            <person name="Li D."/>
            <person name="Meiyalaghan S."/>
            <person name="Nieuwenhuizen N."/>
            <person name="Read N."/>
            <person name="Prakash R."/>
            <person name="Hunter D."/>
            <person name="Zhang H."/>
            <person name="Mckenzie M."/>
            <person name="Knabel M."/>
            <person name="Harris A."/>
            <person name="Allan A."/>
            <person name="Chen A."/>
            <person name="Janssen B."/>
            <person name="Plunkett B."/>
            <person name="Dwamena C."/>
            <person name="Voogd C."/>
            <person name="Leif D."/>
            <person name="Lafferty D."/>
            <person name="Souleyre E."/>
            <person name="Varkonyi-Gasic E."/>
            <person name="Gambi F."/>
            <person name="Hanley J."/>
            <person name="Yao J.-L."/>
            <person name="Cheung J."/>
            <person name="David K."/>
            <person name="Warren B."/>
            <person name="Marsh K."/>
            <person name="Snowden K."/>
            <person name="Lin-Wang K."/>
            <person name="Brian L."/>
            <person name="Martinez-Sanchez M."/>
            <person name="Wang M."/>
            <person name="Ileperuma N."/>
            <person name="Macnee N."/>
            <person name="Campin R."/>
            <person name="Mcatee P."/>
            <person name="Drummond R."/>
            <person name="Espley R."/>
            <person name="Ireland H."/>
            <person name="Wu R."/>
            <person name="Atkinson R."/>
            <person name="Karunairetnam S."/>
            <person name="Bulley S."/>
            <person name="Chunkath S."/>
            <person name="Hanley Z."/>
            <person name="Storey R."/>
            <person name="Thrimawithana A."/>
            <person name="Thomson S."/>
            <person name="David C."/>
            <person name="Testolin R."/>
        </authorList>
    </citation>
    <scope>NUCLEOTIDE SEQUENCE [LARGE SCALE GENOMIC DNA]</scope>
    <source>
        <strain evidence="11">cv. Red5</strain>
        <tissue evidence="10">Young leaf</tissue>
    </source>
</reference>
<keyword evidence="8" id="KW-1133">Transmembrane helix</keyword>
<dbReference type="InterPro" id="IPR010989">
    <property type="entry name" value="SNARE"/>
</dbReference>
<dbReference type="GO" id="GO:0006886">
    <property type="term" value="P:intracellular protein transport"/>
    <property type="evidence" value="ECO:0007669"/>
    <property type="project" value="InterPro"/>
</dbReference>
<dbReference type="Gene3D" id="1.20.5.110">
    <property type="match status" value="1"/>
</dbReference>
<dbReference type="InterPro" id="IPR000727">
    <property type="entry name" value="T_SNARE_dom"/>
</dbReference>